<name>A0ABU0I9A8_9HYPH</name>
<evidence type="ECO:0000313" key="2">
    <source>
        <dbReference type="Proteomes" id="UP001235269"/>
    </source>
</evidence>
<dbReference type="PANTHER" id="PTHR13696">
    <property type="entry name" value="P-LOOP CONTAINING NUCLEOSIDE TRIPHOSPHATE HYDROLASE"/>
    <property type="match status" value="1"/>
</dbReference>
<reference evidence="1 2" key="1">
    <citation type="submission" date="2023-07" db="EMBL/GenBank/DDBJ databases">
        <title>Genomic Encyclopedia of Type Strains, Phase IV (KMG-IV): sequencing the most valuable type-strain genomes for metagenomic binning, comparative biology and taxonomic classification.</title>
        <authorList>
            <person name="Goeker M."/>
        </authorList>
    </citation>
    <scope>NUCLEOTIDE SEQUENCE [LARGE SCALE GENOMIC DNA]</scope>
    <source>
        <strain evidence="1 2">DSM 100301</strain>
    </source>
</reference>
<protein>
    <submittedName>
        <fullName evidence="1">Chromosome partitioning protein</fullName>
    </submittedName>
</protein>
<dbReference type="SUPFAM" id="SSF52540">
    <property type="entry name" value="P-loop containing nucleoside triphosphate hydrolases"/>
    <property type="match status" value="1"/>
</dbReference>
<keyword evidence="2" id="KW-1185">Reference proteome</keyword>
<dbReference type="CDD" id="cd02042">
    <property type="entry name" value="ParAB_family"/>
    <property type="match status" value="1"/>
</dbReference>
<dbReference type="Pfam" id="PF07015">
    <property type="entry name" value="VirC1"/>
    <property type="match status" value="1"/>
</dbReference>
<dbReference type="EMBL" id="JAUSWH010000001">
    <property type="protein sequence ID" value="MDQ0453804.1"/>
    <property type="molecule type" value="Genomic_DNA"/>
</dbReference>
<dbReference type="InterPro" id="IPR027417">
    <property type="entry name" value="P-loop_NTPase"/>
</dbReference>
<gene>
    <name evidence="1" type="ORF">QO005_000119</name>
</gene>
<dbReference type="PIRSF" id="PIRSF009320">
    <property type="entry name" value="Nuc_binding_HP_1000"/>
    <property type="match status" value="1"/>
</dbReference>
<organism evidence="1 2">
    <name type="scientific">Rhizobium paknamense</name>
    <dbReference type="NCBI Taxonomy" id="1206817"/>
    <lineage>
        <taxon>Bacteria</taxon>
        <taxon>Pseudomonadati</taxon>
        <taxon>Pseudomonadota</taxon>
        <taxon>Alphaproteobacteria</taxon>
        <taxon>Hyphomicrobiales</taxon>
        <taxon>Rhizobiaceae</taxon>
        <taxon>Rhizobium/Agrobacterium group</taxon>
        <taxon>Rhizobium</taxon>
    </lineage>
</organism>
<sequence length="237" mass="25366">MPLITFANTKGGAGKTTAVLLVASDLVRRGQRVTIVDADPRRWISRWLDISEEIKGLSVLPACEDDIEDVVAKAKKKGGQVLIDLPSSHDALLAKAVGLADHVLIPVQGCAMDAAGAAEVLDLLKELDLRCQVKIPHSVVLTRVNAAVTTRALHAAREFLGELRIPVLATAITERAAYRDIFDKGGLLHGLKESEVSNVKKAIENAERLTDEILALVPQKAVRTPSVKKAAAVKKAA</sequence>
<evidence type="ECO:0000313" key="1">
    <source>
        <dbReference type="EMBL" id="MDQ0453804.1"/>
    </source>
</evidence>
<accession>A0ABU0I9A8</accession>
<dbReference type="InterPro" id="IPR009744">
    <property type="entry name" value="VirC1"/>
</dbReference>
<dbReference type="Proteomes" id="UP001235269">
    <property type="component" value="Unassembled WGS sequence"/>
</dbReference>
<dbReference type="InterPro" id="IPR050678">
    <property type="entry name" value="DNA_Partitioning_ATPase"/>
</dbReference>
<proteinExistence type="predicted"/>
<dbReference type="PANTHER" id="PTHR13696:SF96">
    <property type="entry name" value="COBQ_COBB_MIND_PARA NUCLEOTIDE BINDING DOMAIN-CONTAINING PROTEIN"/>
    <property type="match status" value="1"/>
</dbReference>
<dbReference type="RefSeq" id="WP_307156037.1">
    <property type="nucleotide sequence ID" value="NZ_JAUSWH010000001.1"/>
</dbReference>
<dbReference type="Gene3D" id="3.40.50.300">
    <property type="entry name" value="P-loop containing nucleotide triphosphate hydrolases"/>
    <property type="match status" value="1"/>
</dbReference>
<comment type="caution">
    <text evidence="1">The sequence shown here is derived from an EMBL/GenBank/DDBJ whole genome shotgun (WGS) entry which is preliminary data.</text>
</comment>